<dbReference type="FunFam" id="3.30.160.60:FF:001732">
    <property type="entry name" value="Zgc:162936"/>
    <property type="match status" value="1"/>
</dbReference>
<protein>
    <recommendedName>
        <fullName evidence="6">C2H2-type domain-containing protein</fullName>
    </recommendedName>
</protein>
<dbReference type="EMBL" id="QCYY01002062">
    <property type="protein sequence ID" value="ROT73136.1"/>
    <property type="molecule type" value="Genomic_DNA"/>
</dbReference>
<evidence type="ECO:0000313" key="7">
    <source>
        <dbReference type="EMBL" id="ROT73136.1"/>
    </source>
</evidence>
<evidence type="ECO:0000256" key="2">
    <source>
        <dbReference type="ARBA" id="ARBA00022737"/>
    </source>
</evidence>
<dbReference type="OrthoDB" id="6489565at2759"/>
<dbReference type="InterPro" id="IPR013087">
    <property type="entry name" value="Znf_C2H2_type"/>
</dbReference>
<dbReference type="PANTHER" id="PTHR14003">
    <property type="entry name" value="TRANSCRIPTIONAL REPRESSOR PROTEIN YY"/>
    <property type="match status" value="1"/>
</dbReference>
<evidence type="ECO:0000259" key="6">
    <source>
        <dbReference type="PROSITE" id="PS50157"/>
    </source>
</evidence>
<evidence type="ECO:0000256" key="5">
    <source>
        <dbReference type="PROSITE-ProRule" id="PRU00042"/>
    </source>
</evidence>
<dbReference type="PROSITE" id="PS00028">
    <property type="entry name" value="ZINC_FINGER_C2H2_1"/>
    <property type="match status" value="1"/>
</dbReference>
<proteinExistence type="predicted"/>
<dbReference type="GO" id="GO:0005667">
    <property type="term" value="C:transcription regulator complex"/>
    <property type="evidence" value="ECO:0007669"/>
    <property type="project" value="TreeGrafter"/>
</dbReference>
<feature type="domain" description="C2H2-type" evidence="6">
    <location>
        <begin position="178"/>
        <end position="202"/>
    </location>
</feature>
<reference evidence="7 8" key="1">
    <citation type="submission" date="2018-04" db="EMBL/GenBank/DDBJ databases">
        <authorList>
            <person name="Zhang X."/>
            <person name="Yuan J."/>
            <person name="Li F."/>
            <person name="Xiang J."/>
        </authorList>
    </citation>
    <scope>NUCLEOTIDE SEQUENCE [LARGE SCALE GENOMIC DNA]</scope>
    <source>
        <tissue evidence="7">Muscle</tissue>
    </source>
</reference>
<keyword evidence="2" id="KW-0677">Repeat</keyword>
<dbReference type="SMART" id="SM00355">
    <property type="entry name" value="ZnF_C2H2"/>
    <property type="match status" value="2"/>
</dbReference>
<comment type="caution">
    <text evidence="7">The sequence shown here is derived from an EMBL/GenBank/DDBJ whole genome shotgun (WGS) entry which is preliminary data.</text>
</comment>
<dbReference type="PANTHER" id="PTHR14003:SF19">
    <property type="entry name" value="YY2 TRANSCRIPTION FACTOR"/>
    <property type="match status" value="1"/>
</dbReference>
<evidence type="ECO:0000256" key="4">
    <source>
        <dbReference type="ARBA" id="ARBA00022833"/>
    </source>
</evidence>
<dbReference type="GO" id="GO:0031519">
    <property type="term" value="C:PcG protein complex"/>
    <property type="evidence" value="ECO:0007669"/>
    <property type="project" value="TreeGrafter"/>
</dbReference>
<accession>A0A423T9K9</accession>
<gene>
    <name evidence="7" type="ORF">C7M84_008452</name>
</gene>
<keyword evidence="1" id="KW-0479">Metal-binding</keyword>
<dbReference type="PROSITE" id="PS50157">
    <property type="entry name" value="ZINC_FINGER_C2H2_2"/>
    <property type="match status" value="2"/>
</dbReference>
<reference evidence="7 8" key="2">
    <citation type="submission" date="2019-01" db="EMBL/GenBank/DDBJ databases">
        <title>The decoding of complex shrimp genome reveals the adaptation for benthos swimmer, frequently molting mechanism and breeding impact on genome.</title>
        <authorList>
            <person name="Sun Y."/>
            <person name="Gao Y."/>
            <person name="Yu Y."/>
        </authorList>
    </citation>
    <scope>NUCLEOTIDE SEQUENCE [LARGE SCALE GENOMIC DNA]</scope>
    <source>
        <tissue evidence="7">Muscle</tissue>
    </source>
</reference>
<dbReference type="GO" id="GO:0008270">
    <property type="term" value="F:zinc ion binding"/>
    <property type="evidence" value="ECO:0007669"/>
    <property type="project" value="UniProtKB-KW"/>
</dbReference>
<dbReference type="GO" id="GO:0000978">
    <property type="term" value="F:RNA polymerase II cis-regulatory region sequence-specific DNA binding"/>
    <property type="evidence" value="ECO:0007669"/>
    <property type="project" value="TreeGrafter"/>
</dbReference>
<keyword evidence="3 5" id="KW-0863">Zinc-finger</keyword>
<evidence type="ECO:0000256" key="1">
    <source>
        <dbReference type="ARBA" id="ARBA00022723"/>
    </source>
</evidence>
<organism evidence="7 8">
    <name type="scientific">Penaeus vannamei</name>
    <name type="common">Whiteleg shrimp</name>
    <name type="synonym">Litopenaeus vannamei</name>
    <dbReference type="NCBI Taxonomy" id="6689"/>
    <lineage>
        <taxon>Eukaryota</taxon>
        <taxon>Metazoa</taxon>
        <taxon>Ecdysozoa</taxon>
        <taxon>Arthropoda</taxon>
        <taxon>Crustacea</taxon>
        <taxon>Multicrustacea</taxon>
        <taxon>Malacostraca</taxon>
        <taxon>Eumalacostraca</taxon>
        <taxon>Eucarida</taxon>
        <taxon>Decapoda</taxon>
        <taxon>Dendrobranchiata</taxon>
        <taxon>Penaeoidea</taxon>
        <taxon>Penaeidae</taxon>
        <taxon>Penaeus</taxon>
    </lineage>
</organism>
<keyword evidence="4" id="KW-0862">Zinc</keyword>
<dbReference type="AlphaFoldDB" id="A0A423T9K9"/>
<sequence>MLAMHSLNHVEERPFTCPYPSCHYNSVMRGNSAGQRGHGLSPSDTRAHITPAAGARLGCARKRGSQSSSLNFRHGPKLWLGAGGGWPGRTSALPVSRVGGVPGGYSRLPGPPQEGSSMYSILGTNSGGPNAPHPVRARSVTWTKRSSGNSVCPLCLKDFMYPSAMVLHMRTHTGEKPFTCPYPQCDYRSTRKGNLKRHASTHGEVFAASIEF</sequence>
<keyword evidence="8" id="KW-1185">Reference proteome</keyword>
<dbReference type="SUPFAM" id="SSF57667">
    <property type="entry name" value="beta-beta-alpha zinc fingers"/>
    <property type="match status" value="1"/>
</dbReference>
<evidence type="ECO:0000256" key="3">
    <source>
        <dbReference type="ARBA" id="ARBA00022771"/>
    </source>
</evidence>
<evidence type="ECO:0000313" key="8">
    <source>
        <dbReference type="Proteomes" id="UP000283509"/>
    </source>
</evidence>
<dbReference type="GO" id="GO:0000981">
    <property type="term" value="F:DNA-binding transcription factor activity, RNA polymerase II-specific"/>
    <property type="evidence" value="ECO:0007669"/>
    <property type="project" value="TreeGrafter"/>
</dbReference>
<feature type="domain" description="C2H2-type" evidence="6">
    <location>
        <begin position="150"/>
        <end position="177"/>
    </location>
</feature>
<dbReference type="GO" id="GO:0000785">
    <property type="term" value="C:chromatin"/>
    <property type="evidence" value="ECO:0007669"/>
    <property type="project" value="TreeGrafter"/>
</dbReference>
<dbReference type="Pfam" id="PF00096">
    <property type="entry name" value="zf-C2H2"/>
    <property type="match status" value="2"/>
</dbReference>
<dbReference type="Proteomes" id="UP000283509">
    <property type="component" value="Unassembled WGS sequence"/>
</dbReference>
<name>A0A423T9K9_PENVA</name>
<dbReference type="GO" id="GO:0045893">
    <property type="term" value="P:positive regulation of DNA-templated transcription"/>
    <property type="evidence" value="ECO:0007669"/>
    <property type="project" value="UniProtKB-ARBA"/>
</dbReference>
<dbReference type="InterPro" id="IPR036236">
    <property type="entry name" value="Znf_C2H2_sf"/>
</dbReference>
<dbReference type="Gene3D" id="3.30.160.60">
    <property type="entry name" value="Classic Zinc Finger"/>
    <property type="match status" value="2"/>
</dbReference>